<evidence type="ECO:0000256" key="1">
    <source>
        <dbReference type="ARBA" id="ARBA00022722"/>
    </source>
</evidence>
<evidence type="ECO:0000259" key="17">
    <source>
        <dbReference type="PROSITE" id="PS51217"/>
    </source>
</evidence>
<feature type="domain" description="UvrD-like helicase C-terminal" evidence="17">
    <location>
        <begin position="487"/>
        <end position="735"/>
    </location>
</feature>
<reference evidence="18 19" key="1">
    <citation type="submission" date="2024-04" db="EMBL/GenBank/DDBJ databases">
        <title>Flavobacterium sp. DGU11 16S ribosomal RNA gene Genome sequencing and assembly.</title>
        <authorList>
            <person name="Park S."/>
        </authorList>
    </citation>
    <scope>NUCLEOTIDE SEQUENCE [LARGE SCALE GENOMIC DNA]</scope>
    <source>
        <strain evidence="18 19">DGU11</strain>
    </source>
</reference>
<evidence type="ECO:0000259" key="16">
    <source>
        <dbReference type="PROSITE" id="PS51198"/>
    </source>
</evidence>
<evidence type="ECO:0000256" key="9">
    <source>
        <dbReference type="ARBA" id="ARBA00023204"/>
    </source>
</evidence>
<feature type="coiled-coil region" evidence="15">
    <location>
        <begin position="211"/>
        <end position="238"/>
    </location>
</feature>
<evidence type="ECO:0000256" key="15">
    <source>
        <dbReference type="SAM" id="Coils"/>
    </source>
</evidence>
<evidence type="ECO:0000256" key="4">
    <source>
        <dbReference type="ARBA" id="ARBA00022801"/>
    </source>
</evidence>
<keyword evidence="8" id="KW-0238">DNA-binding</keyword>
<evidence type="ECO:0000256" key="2">
    <source>
        <dbReference type="ARBA" id="ARBA00022741"/>
    </source>
</evidence>
<dbReference type="EMBL" id="JBBYHR010000007">
    <property type="protein sequence ID" value="MEL1245211.1"/>
    <property type="molecule type" value="Genomic_DNA"/>
</dbReference>
<dbReference type="Pfam" id="PF00580">
    <property type="entry name" value="UvrD-helicase"/>
    <property type="match status" value="1"/>
</dbReference>
<organism evidence="18 19">
    <name type="scientific">Flavobacterium arundinis</name>
    <dbReference type="NCBI Taxonomy" id="3139143"/>
    <lineage>
        <taxon>Bacteria</taxon>
        <taxon>Pseudomonadati</taxon>
        <taxon>Bacteroidota</taxon>
        <taxon>Flavobacteriia</taxon>
        <taxon>Flavobacteriales</taxon>
        <taxon>Flavobacteriaceae</taxon>
        <taxon>Flavobacterium</taxon>
    </lineage>
</organism>
<dbReference type="PANTHER" id="PTHR11070">
    <property type="entry name" value="UVRD / RECB / PCRA DNA HELICASE FAMILY MEMBER"/>
    <property type="match status" value="1"/>
</dbReference>
<dbReference type="SUPFAM" id="SSF52540">
    <property type="entry name" value="P-loop containing nucleoside triphosphate hydrolases"/>
    <property type="match status" value="1"/>
</dbReference>
<keyword evidence="7 14" id="KW-0067">ATP-binding</keyword>
<keyword evidence="19" id="KW-1185">Reference proteome</keyword>
<name>A0ABU9HYJ1_9FLAO</name>
<dbReference type="PROSITE" id="PS51217">
    <property type="entry name" value="UVRD_HELICASE_CTER"/>
    <property type="match status" value="1"/>
</dbReference>
<dbReference type="Proteomes" id="UP001464555">
    <property type="component" value="Unassembled WGS sequence"/>
</dbReference>
<keyword evidence="9" id="KW-0234">DNA repair</keyword>
<evidence type="ECO:0000256" key="13">
    <source>
        <dbReference type="ARBA" id="ARBA00048988"/>
    </source>
</evidence>
<evidence type="ECO:0000256" key="5">
    <source>
        <dbReference type="ARBA" id="ARBA00022806"/>
    </source>
</evidence>
<dbReference type="InterPro" id="IPR011335">
    <property type="entry name" value="Restrct_endonuc-II-like"/>
</dbReference>
<dbReference type="SUPFAM" id="SSF52980">
    <property type="entry name" value="Restriction endonuclease-like"/>
    <property type="match status" value="1"/>
</dbReference>
<dbReference type="Pfam" id="PF13361">
    <property type="entry name" value="UvrD_C"/>
    <property type="match status" value="2"/>
</dbReference>
<dbReference type="Gene3D" id="3.90.320.10">
    <property type="match status" value="1"/>
</dbReference>
<keyword evidence="5 14" id="KW-0347">Helicase</keyword>
<proteinExistence type="predicted"/>
<evidence type="ECO:0000256" key="8">
    <source>
        <dbReference type="ARBA" id="ARBA00023125"/>
    </source>
</evidence>
<evidence type="ECO:0000256" key="14">
    <source>
        <dbReference type="PROSITE-ProRule" id="PRU00560"/>
    </source>
</evidence>
<keyword evidence="4 14" id="KW-0378">Hydrolase</keyword>
<keyword evidence="15" id="KW-0175">Coiled coil</keyword>
<comment type="catalytic activity">
    <reaction evidence="13">
        <text>ATP + H2O = ADP + phosphate + H(+)</text>
        <dbReference type="Rhea" id="RHEA:13065"/>
        <dbReference type="ChEBI" id="CHEBI:15377"/>
        <dbReference type="ChEBI" id="CHEBI:15378"/>
        <dbReference type="ChEBI" id="CHEBI:30616"/>
        <dbReference type="ChEBI" id="CHEBI:43474"/>
        <dbReference type="ChEBI" id="CHEBI:456216"/>
        <dbReference type="EC" id="5.6.2.4"/>
    </reaction>
</comment>
<evidence type="ECO:0000256" key="3">
    <source>
        <dbReference type="ARBA" id="ARBA00022763"/>
    </source>
</evidence>
<gene>
    <name evidence="18" type="ORF">AAEO56_13120</name>
</gene>
<keyword evidence="2 14" id="KW-0547">Nucleotide-binding</keyword>
<sequence>MAKTAFSIYNASAGSGKTYMLVKEYLSILLQAPTDDAYRKILAITFTNKAVEEMKGRIILNLSDFAKDEPGERAEALMKELSKETGLSLATIKDKARAIIKNIIHNYASFDISTIDRFTHKVIRAFAHDLNLSVSFDVSLETDILLQEAVDAIIAKAGENEVLTQLLVDFSLDKTDNDKSWDVTHELFETGRLLIDENNRNELHQFKDKSIEEFLFIREKLKETIAVLEQECKALGHEMHGILESSGIDPASFSRGTFPNHINYIKEGTLNNTHKKYYAPEDVQINKTAKDRALIDGLLPQMLTLLDKSYKNYEKRNFYQAFLKNITPLSLLNSIGQELERIQKEQNVLSISEFNAIIHKEIQNQPAPFIYERLGERYRHFFIDEFQDTSQMQWQNLIPLIDNSLASEDLQGVKGSLMIVGDPKQSIYRWRGGKAEQFIELGKGHNPFSNPDWGKIELGTNYRSYSEVINFNNDFFSFLSGEFENEDYKAMYAGSTQDHNTKKGGYVNISFLPEIQQDPEEEIDKNELYLKATLATIEKLRAQGFQYKDIVLLTRRRQPGILLANYLTENAIPILSSETLLIENATEVKLIICLLRYLKSNSNIEAKAHFLYFASTTQSHSLGVHDFIAEGMQQPDEEILETWLGAHGIHISFKNCRKRSLYEAVETIVDAFIKEKSNQSYVQYFLDLVLERDIRTQSGIADFLEYWDNNGSKFSIPSPEGNDAVRIMTIHKSKGLEFPVVIFPFAEEDYARARRDKLWLELDDDTFEFQKALIDSSRAVAEYGEKAAEMYMIKSQEELLDNINILYVALTRAEEQLYIISNRNFTSRGELTNNMSSYFIKYLTDKGVFDNTVAEYAFGAPEKLSKEEDYSEPQQTIKVVQERFNPRAVKIAQRESLMWGTTQLMAIEFGNVMHEILSFVKTGNDIPLAVMKAVEEGLIVHSQSDDVATMLKEVIYHPELADFFAEGTVIFSEQSIISKGAQTIKPDRVTVRDGKAWLLDYKTGVHLPKYERQLADYQRALEAMGLQVVKKALVYIGSPLAPEGGTSFTHAAQTNNEILYIHLQSPSGETRPSENYRHE</sequence>
<dbReference type="Gene3D" id="3.40.50.300">
    <property type="entry name" value="P-loop containing nucleotide triphosphate hydrolases"/>
    <property type="match status" value="3"/>
</dbReference>
<dbReference type="InterPro" id="IPR011604">
    <property type="entry name" value="PDDEXK-like_dom_sf"/>
</dbReference>
<evidence type="ECO:0000256" key="10">
    <source>
        <dbReference type="ARBA" id="ARBA00023235"/>
    </source>
</evidence>
<protein>
    <recommendedName>
        <fullName evidence="12">DNA 3'-5' helicase</fullName>
        <ecNumber evidence="12">5.6.2.4</ecNumber>
    </recommendedName>
</protein>
<feature type="domain" description="UvrD-like helicase ATP-binding" evidence="16">
    <location>
        <begin position="1"/>
        <end position="465"/>
    </location>
</feature>
<dbReference type="InterPro" id="IPR027417">
    <property type="entry name" value="P-loop_NTPase"/>
</dbReference>
<evidence type="ECO:0000313" key="18">
    <source>
        <dbReference type="EMBL" id="MEL1245211.1"/>
    </source>
</evidence>
<dbReference type="InterPro" id="IPR014017">
    <property type="entry name" value="DNA_helicase_UvrD-like_C"/>
</dbReference>
<evidence type="ECO:0000256" key="12">
    <source>
        <dbReference type="ARBA" id="ARBA00034808"/>
    </source>
</evidence>
<evidence type="ECO:0000313" key="19">
    <source>
        <dbReference type="Proteomes" id="UP001464555"/>
    </source>
</evidence>
<dbReference type="EC" id="5.6.2.4" evidence="12"/>
<dbReference type="InterPro" id="IPR000212">
    <property type="entry name" value="DNA_helicase_UvrD/REP"/>
</dbReference>
<comment type="caution">
    <text evidence="18">The sequence shown here is derived from an EMBL/GenBank/DDBJ whole genome shotgun (WGS) entry which is preliminary data.</text>
</comment>
<keyword evidence="1" id="KW-0540">Nuclease</keyword>
<dbReference type="Gene3D" id="1.10.3170.10">
    <property type="entry name" value="Recbcd, chain B, domain 2"/>
    <property type="match status" value="1"/>
</dbReference>
<keyword evidence="3" id="KW-0227">DNA damage</keyword>
<comment type="catalytic activity">
    <reaction evidence="11">
        <text>Couples ATP hydrolysis with the unwinding of duplex DNA by translocating in the 3'-5' direction.</text>
        <dbReference type="EC" id="5.6.2.4"/>
    </reaction>
</comment>
<keyword evidence="10" id="KW-0413">Isomerase</keyword>
<dbReference type="RefSeq" id="WP_341697524.1">
    <property type="nucleotide sequence ID" value="NZ_JBBYHR010000007.1"/>
</dbReference>
<dbReference type="PANTHER" id="PTHR11070:SF67">
    <property type="entry name" value="DNA 3'-5' HELICASE"/>
    <property type="match status" value="1"/>
</dbReference>
<evidence type="ECO:0000256" key="7">
    <source>
        <dbReference type="ARBA" id="ARBA00022840"/>
    </source>
</evidence>
<evidence type="ECO:0000256" key="11">
    <source>
        <dbReference type="ARBA" id="ARBA00034617"/>
    </source>
</evidence>
<feature type="binding site" evidence="14">
    <location>
        <begin position="11"/>
        <end position="18"/>
    </location>
    <ligand>
        <name>ATP</name>
        <dbReference type="ChEBI" id="CHEBI:30616"/>
    </ligand>
</feature>
<dbReference type="InterPro" id="IPR014016">
    <property type="entry name" value="UvrD-like_ATP-bd"/>
</dbReference>
<accession>A0ABU9HYJ1</accession>
<keyword evidence="6" id="KW-0269">Exonuclease</keyword>
<dbReference type="PROSITE" id="PS51198">
    <property type="entry name" value="UVRD_HELICASE_ATP_BIND"/>
    <property type="match status" value="1"/>
</dbReference>
<evidence type="ECO:0000256" key="6">
    <source>
        <dbReference type="ARBA" id="ARBA00022839"/>
    </source>
</evidence>